<accession>A0AAV2ZL17</accession>
<comment type="caution">
    <text evidence="2">The sequence shown here is derived from an EMBL/GenBank/DDBJ whole genome shotgun (WGS) entry which is preliminary data.</text>
</comment>
<dbReference type="EMBL" id="DYDO01000012">
    <property type="protein sequence ID" value="DBA14794.1"/>
    <property type="molecule type" value="Genomic_DNA"/>
</dbReference>
<protein>
    <submittedName>
        <fullName evidence="2">Uncharacterized protein</fullName>
    </submittedName>
</protein>
<reference evidence="2" key="1">
    <citation type="thesis" date="2020" institute="ProQuest LLC" country="789 East Eisenhower Parkway, Ann Arbor, MI, USA">
        <title>Comparative Genomics and Chromosome Evolution.</title>
        <authorList>
            <person name="Mudd A.B."/>
        </authorList>
    </citation>
    <scope>NUCLEOTIDE SEQUENCE</scope>
    <source>
        <strain evidence="2">1538</strain>
        <tissue evidence="2">Blood</tissue>
    </source>
</reference>
<dbReference type="AlphaFoldDB" id="A0AAV2ZL17"/>
<evidence type="ECO:0000256" key="1">
    <source>
        <dbReference type="SAM" id="MobiDB-lite"/>
    </source>
</evidence>
<evidence type="ECO:0000313" key="2">
    <source>
        <dbReference type="EMBL" id="DBA14794.1"/>
    </source>
</evidence>
<proteinExistence type="predicted"/>
<sequence>MWSSGVIEKFFNMARSHMTSSNFRDLEQWEAKWLLERDQRTDQLCTVLFRTNEVSGNVEAWPTTPPPLQRSAGDIGNMLGLG</sequence>
<feature type="region of interest" description="Disordered" evidence="1">
    <location>
        <begin position="58"/>
        <end position="82"/>
    </location>
</feature>
<dbReference type="Proteomes" id="UP001181693">
    <property type="component" value="Unassembled WGS sequence"/>
</dbReference>
<name>A0AAV2ZL17_PYXAD</name>
<organism evidence="2 3">
    <name type="scientific">Pyxicephalus adspersus</name>
    <name type="common">African bullfrog</name>
    <dbReference type="NCBI Taxonomy" id="30357"/>
    <lineage>
        <taxon>Eukaryota</taxon>
        <taxon>Metazoa</taxon>
        <taxon>Chordata</taxon>
        <taxon>Craniata</taxon>
        <taxon>Vertebrata</taxon>
        <taxon>Euteleostomi</taxon>
        <taxon>Amphibia</taxon>
        <taxon>Batrachia</taxon>
        <taxon>Anura</taxon>
        <taxon>Neobatrachia</taxon>
        <taxon>Ranoidea</taxon>
        <taxon>Pyxicephalidae</taxon>
        <taxon>Pyxicephalinae</taxon>
        <taxon>Pyxicephalus</taxon>
    </lineage>
</organism>
<gene>
    <name evidence="2" type="ORF">GDO54_004080</name>
</gene>
<evidence type="ECO:0000313" key="3">
    <source>
        <dbReference type="Proteomes" id="UP001181693"/>
    </source>
</evidence>
<keyword evidence="3" id="KW-1185">Reference proteome</keyword>